<accession>A0A4Y2P195</accession>
<dbReference type="OrthoDB" id="10475620at2759"/>
<dbReference type="Proteomes" id="UP000499080">
    <property type="component" value="Unassembled WGS sequence"/>
</dbReference>
<keyword evidence="2" id="KW-1185">Reference proteome</keyword>
<evidence type="ECO:0000313" key="2">
    <source>
        <dbReference type="Proteomes" id="UP000499080"/>
    </source>
</evidence>
<dbReference type="EMBL" id="BGPR01010212">
    <property type="protein sequence ID" value="GBN44892.1"/>
    <property type="molecule type" value="Genomic_DNA"/>
</dbReference>
<proteinExistence type="predicted"/>
<protein>
    <submittedName>
        <fullName evidence="1">Uncharacterized protein</fullName>
    </submittedName>
</protein>
<organism evidence="1 2">
    <name type="scientific">Araneus ventricosus</name>
    <name type="common">Orbweaver spider</name>
    <name type="synonym">Epeira ventricosa</name>
    <dbReference type="NCBI Taxonomy" id="182803"/>
    <lineage>
        <taxon>Eukaryota</taxon>
        <taxon>Metazoa</taxon>
        <taxon>Ecdysozoa</taxon>
        <taxon>Arthropoda</taxon>
        <taxon>Chelicerata</taxon>
        <taxon>Arachnida</taxon>
        <taxon>Araneae</taxon>
        <taxon>Araneomorphae</taxon>
        <taxon>Entelegynae</taxon>
        <taxon>Araneoidea</taxon>
        <taxon>Araneidae</taxon>
        <taxon>Araneus</taxon>
    </lineage>
</organism>
<reference evidence="1 2" key="1">
    <citation type="journal article" date="2019" name="Sci. Rep.">
        <title>Orb-weaving spider Araneus ventricosus genome elucidates the spidroin gene catalogue.</title>
        <authorList>
            <person name="Kono N."/>
            <person name="Nakamura H."/>
            <person name="Ohtoshi R."/>
            <person name="Moran D.A.P."/>
            <person name="Shinohara A."/>
            <person name="Yoshida Y."/>
            <person name="Fujiwara M."/>
            <person name="Mori M."/>
            <person name="Tomita M."/>
            <person name="Arakawa K."/>
        </authorList>
    </citation>
    <scope>NUCLEOTIDE SEQUENCE [LARGE SCALE GENOMIC DNA]</scope>
</reference>
<gene>
    <name evidence="1" type="ORF">AVEN_120463_1</name>
</gene>
<comment type="caution">
    <text evidence="1">The sequence shown here is derived from an EMBL/GenBank/DDBJ whole genome shotgun (WGS) entry which is preliminary data.</text>
</comment>
<name>A0A4Y2P195_ARAVE</name>
<sequence>MTFLFVTTGEQPITGALCYTNGHIKIPLGRYSDTDLFCVVGKKTEDTEVLLTYSAESVFYSLCRNSGGSSRSLVHSSSRSFGYTFTRAHAHSNSRSLEHTFTRALVQSSTRSFEHPFNRAHVHSSTRLFEHTFTRAHVHSSTRSLEHTFTFRYLLEVFFKYWSTFCVVARL</sequence>
<evidence type="ECO:0000313" key="1">
    <source>
        <dbReference type="EMBL" id="GBN44892.1"/>
    </source>
</evidence>
<dbReference type="AlphaFoldDB" id="A0A4Y2P195"/>